<comment type="caution">
    <text evidence="1">The sequence shown here is derived from an EMBL/GenBank/DDBJ whole genome shotgun (WGS) entry which is preliminary data.</text>
</comment>
<dbReference type="AlphaFoldDB" id="A0A3M5PMT5"/>
<evidence type="ECO:0000313" key="1">
    <source>
        <dbReference type="EMBL" id="RMT85487.1"/>
    </source>
</evidence>
<evidence type="ECO:0000313" key="2">
    <source>
        <dbReference type="Proteomes" id="UP000273854"/>
    </source>
</evidence>
<sequence length="62" mass="7001">MLFNMIGKKTKAERAEDDRFLEALTNIKTLQVQDGCVSMEFSELKEQVLAAREKAKGLVKKA</sequence>
<dbReference type="EMBL" id="RBTP01000002">
    <property type="protein sequence ID" value="RMT85487.1"/>
    <property type="molecule type" value="Genomic_DNA"/>
</dbReference>
<dbReference type="RefSeq" id="WP_122206304.1">
    <property type="nucleotide sequence ID" value="NZ_RBTP01000002.1"/>
</dbReference>
<gene>
    <name evidence="1" type="ORF">ALP40_01216</name>
</gene>
<dbReference type="Proteomes" id="UP000273854">
    <property type="component" value="Unassembled WGS sequence"/>
</dbReference>
<accession>A0A3M5PMT5</accession>
<reference evidence="1 2" key="1">
    <citation type="submission" date="2018-08" db="EMBL/GenBank/DDBJ databases">
        <title>Recombination of ecologically and evolutionarily significant loci maintains genetic cohesion in the Pseudomonas syringae species complex.</title>
        <authorList>
            <person name="Dillon M."/>
            <person name="Thakur S."/>
            <person name="Almeida R.N.D."/>
            <person name="Weir B.S."/>
            <person name="Guttman D.S."/>
        </authorList>
    </citation>
    <scope>NUCLEOTIDE SEQUENCE [LARGE SCALE GENOMIC DNA]</scope>
    <source>
        <strain evidence="1 2">ICMP 19473</strain>
    </source>
</reference>
<protein>
    <submittedName>
        <fullName evidence="1">Uncharacterized protein</fullName>
    </submittedName>
</protein>
<proteinExistence type="predicted"/>
<name>A0A3M5PMT5_PSEVI</name>
<organism evidence="1 2">
    <name type="scientific">Pseudomonas viridiflava</name>
    <name type="common">Phytomonas viridiflava</name>
    <dbReference type="NCBI Taxonomy" id="33069"/>
    <lineage>
        <taxon>Bacteria</taxon>
        <taxon>Pseudomonadati</taxon>
        <taxon>Pseudomonadota</taxon>
        <taxon>Gammaproteobacteria</taxon>
        <taxon>Pseudomonadales</taxon>
        <taxon>Pseudomonadaceae</taxon>
        <taxon>Pseudomonas</taxon>
    </lineage>
</organism>